<protein>
    <submittedName>
        <fullName evidence="1">TBC1 domain family member 13</fullName>
    </submittedName>
</protein>
<organism evidence="1 2">
    <name type="scientific">Trifolium medium</name>
    <dbReference type="NCBI Taxonomy" id="97028"/>
    <lineage>
        <taxon>Eukaryota</taxon>
        <taxon>Viridiplantae</taxon>
        <taxon>Streptophyta</taxon>
        <taxon>Embryophyta</taxon>
        <taxon>Tracheophyta</taxon>
        <taxon>Spermatophyta</taxon>
        <taxon>Magnoliopsida</taxon>
        <taxon>eudicotyledons</taxon>
        <taxon>Gunneridae</taxon>
        <taxon>Pentapetalae</taxon>
        <taxon>rosids</taxon>
        <taxon>fabids</taxon>
        <taxon>Fabales</taxon>
        <taxon>Fabaceae</taxon>
        <taxon>Papilionoideae</taxon>
        <taxon>50 kb inversion clade</taxon>
        <taxon>NPAAA clade</taxon>
        <taxon>Hologalegina</taxon>
        <taxon>IRL clade</taxon>
        <taxon>Trifolieae</taxon>
        <taxon>Trifolium</taxon>
    </lineage>
</organism>
<dbReference type="Proteomes" id="UP000265520">
    <property type="component" value="Unassembled WGS sequence"/>
</dbReference>
<evidence type="ECO:0000313" key="2">
    <source>
        <dbReference type="Proteomes" id="UP000265520"/>
    </source>
</evidence>
<dbReference type="AlphaFoldDB" id="A0A392NWQ3"/>
<accession>A0A392NWQ3</accession>
<evidence type="ECO:0000313" key="1">
    <source>
        <dbReference type="EMBL" id="MCI04243.1"/>
    </source>
</evidence>
<keyword evidence="2" id="KW-1185">Reference proteome</keyword>
<name>A0A392NWQ3_9FABA</name>
<comment type="caution">
    <text evidence="1">The sequence shown here is derived from an EMBL/GenBank/DDBJ whole genome shotgun (WGS) entry which is preliminary data.</text>
</comment>
<sequence>TGGCIVCYGWKCSDGSLLLGYLPPDRGIWSSELAKKRSQYKQFKEEILMNPVS</sequence>
<reference evidence="1 2" key="1">
    <citation type="journal article" date="2018" name="Front. Plant Sci.">
        <title>Red Clover (Trifolium pratense) and Zigzag Clover (T. medium) - A Picture of Genomic Similarities and Differences.</title>
        <authorList>
            <person name="Dluhosova J."/>
            <person name="Istvanek J."/>
            <person name="Nedelnik J."/>
            <person name="Repkova J."/>
        </authorList>
    </citation>
    <scope>NUCLEOTIDE SEQUENCE [LARGE SCALE GENOMIC DNA]</scope>
    <source>
        <strain evidence="2">cv. 10/8</strain>
        <tissue evidence="1">Leaf</tissue>
    </source>
</reference>
<feature type="non-terminal residue" evidence="1">
    <location>
        <position position="1"/>
    </location>
</feature>
<dbReference type="EMBL" id="LXQA010054742">
    <property type="protein sequence ID" value="MCI04243.1"/>
    <property type="molecule type" value="Genomic_DNA"/>
</dbReference>
<proteinExistence type="predicted"/>